<name>A0A1F5UPU8_FRAXR</name>
<dbReference type="Proteomes" id="UP000179157">
    <property type="component" value="Unassembled WGS sequence"/>
</dbReference>
<accession>A0A1F5UPU8</accession>
<gene>
    <name evidence="2" type="ORF">A2Z21_04955</name>
</gene>
<dbReference type="EMBL" id="MFGX01000113">
    <property type="protein sequence ID" value="OGF53172.1"/>
    <property type="molecule type" value="Genomic_DNA"/>
</dbReference>
<protein>
    <submittedName>
        <fullName evidence="2">Uncharacterized protein</fullName>
    </submittedName>
</protein>
<comment type="caution">
    <text evidence="2">The sequence shown here is derived from an EMBL/GenBank/DDBJ whole genome shotgun (WGS) entry which is preliminary data.</text>
</comment>
<sequence length="89" mass="10068">MVTKRKSIVEENPLEKEIHRTHELPGDQLTHNGSRTSAEPKKLFAYKLPVSLGMKFKLYCHARGQTAEETLQELLTGFLKGKTIDPFTG</sequence>
<dbReference type="AlphaFoldDB" id="A0A1F5UPU8"/>
<evidence type="ECO:0000313" key="2">
    <source>
        <dbReference type="EMBL" id="OGF53172.1"/>
    </source>
</evidence>
<evidence type="ECO:0000313" key="3">
    <source>
        <dbReference type="Proteomes" id="UP000179157"/>
    </source>
</evidence>
<feature type="compositionally biased region" description="Basic and acidic residues" evidence="1">
    <location>
        <begin position="7"/>
        <end position="25"/>
    </location>
</feature>
<organism evidence="2 3">
    <name type="scientific">Fraserbacteria sp. (strain RBG_16_55_9)</name>
    <dbReference type="NCBI Taxonomy" id="1817864"/>
    <lineage>
        <taxon>Bacteria</taxon>
        <taxon>Candidatus Fraseribacteriota</taxon>
    </lineage>
</organism>
<reference evidence="2 3" key="1">
    <citation type="journal article" date="2016" name="Nat. Commun.">
        <title>Thousands of microbial genomes shed light on interconnected biogeochemical processes in an aquifer system.</title>
        <authorList>
            <person name="Anantharaman K."/>
            <person name="Brown C.T."/>
            <person name="Hug L.A."/>
            <person name="Sharon I."/>
            <person name="Castelle C.J."/>
            <person name="Probst A.J."/>
            <person name="Thomas B.C."/>
            <person name="Singh A."/>
            <person name="Wilkins M.J."/>
            <person name="Karaoz U."/>
            <person name="Brodie E.L."/>
            <person name="Williams K.H."/>
            <person name="Hubbard S.S."/>
            <person name="Banfield J.F."/>
        </authorList>
    </citation>
    <scope>NUCLEOTIDE SEQUENCE [LARGE SCALE GENOMIC DNA]</scope>
    <source>
        <strain evidence="3">RBG_16_55_9</strain>
    </source>
</reference>
<proteinExistence type="predicted"/>
<feature type="region of interest" description="Disordered" evidence="1">
    <location>
        <begin position="1"/>
        <end position="37"/>
    </location>
</feature>
<dbReference type="STRING" id="1817864.A2Z21_04955"/>
<evidence type="ECO:0000256" key="1">
    <source>
        <dbReference type="SAM" id="MobiDB-lite"/>
    </source>
</evidence>